<dbReference type="SUPFAM" id="SSF140566">
    <property type="entry name" value="FlgN-like"/>
    <property type="match status" value="1"/>
</dbReference>
<accession>A0A809R1E9</accession>
<evidence type="ECO:0000313" key="5">
    <source>
        <dbReference type="Proteomes" id="UP000662914"/>
    </source>
</evidence>
<dbReference type="Pfam" id="PF05130">
    <property type="entry name" value="FlgN"/>
    <property type="match status" value="1"/>
</dbReference>
<organism evidence="4 5">
    <name type="scientific">Candidatus Desulfobacillus denitrificans</name>
    <dbReference type="NCBI Taxonomy" id="2608985"/>
    <lineage>
        <taxon>Bacteria</taxon>
        <taxon>Pseudomonadati</taxon>
        <taxon>Pseudomonadota</taxon>
        <taxon>Betaproteobacteria</taxon>
        <taxon>Candidatus Desulfobacillus</taxon>
    </lineage>
</organism>
<keyword evidence="3" id="KW-1005">Bacterial flagellum biogenesis</keyword>
<dbReference type="Gene3D" id="1.20.58.300">
    <property type="entry name" value="FlgN-like"/>
    <property type="match status" value="1"/>
</dbReference>
<dbReference type="AlphaFoldDB" id="A0A809R1E9"/>
<dbReference type="Proteomes" id="UP000662914">
    <property type="component" value="Chromosome"/>
</dbReference>
<evidence type="ECO:0000256" key="3">
    <source>
        <dbReference type="ARBA" id="ARBA00022795"/>
    </source>
</evidence>
<evidence type="ECO:0000256" key="2">
    <source>
        <dbReference type="ARBA" id="ARBA00007703"/>
    </source>
</evidence>
<evidence type="ECO:0000256" key="1">
    <source>
        <dbReference type="ARBA" id="ARBA00002397"/>
    </source>
</evidence>
<proteinExistence type="inferred from homology"/>
<dbReference type="EMBL" id="AP021857">
    <property type="protein sequence ID" value="BBO21429.1"/>
    <property type="molecule type" value="Genomic_DNA"/>
</dbReference>
<comment type="similarity">
    <text evidence="2">Belongs to the FlgN family.</text>
</comment>
<sequence>MSGSGASPPSSPHTLLVEEAAQLRDFLVLLEKEQQALAGGDLEKLLPLAAEKNRSFAALSQLGEARGRALMAAGLAASRQGMESWLAQHPDAGKARRDWQAFLDLADRARNLNQINGGLIAARLAHNQQALATLMAAANQAALYGPDGQARPLGSGRSLGSV</sequence>
<protein>
    <submittedName>
        <fullName evidence="4">FlgN protein and export chaperone</fullName>
    </submittedName>
</protein>
<dbReference type="GO" id="GO:0044780">
    <property type="term" value="P:bacterial-type flagellum assembly"/>
    <property type="evidence" value="ECO:0007669"/>
    <property type="project" value="InterPro"/>
</dbReference>
<dbReference type="InterPro" id="IPR007809">
    <property type="entry name" value="FlgN-like"/>
</dbReference>
<dbReference type="KEGG" id="ddz:DSYM_21280"/>
<comment type="function">
    <text evidence="1">Required for the efficient initiation of filament assembly.</text>
</comment>
<reference evidence="4" key="1">
    <citation type="journal article" name="DNA Res.">
        <title>The physiological potential of anammox bacteria as revealed by their core genome structure.</title>
        <authorList>
            <person name="Okubo T."/>
            <person name="Toyoda A."/>
            <person name="Fukuhara K."/>
            <person name="Uchiyama I."/>
            <person name="Harigaya Y."/>
            <person name="Kuroiwa M."/>
            <person name="Suzuki T."/>
            <person name="Murakami Y."/>
            <person name="Suwa Y."/>
            <person name="Takami H."/>
        </authorList>
    </citation>
    <scope>NUCLEOTIDE SEQUENCE</scope>
    <source>
        <strain evidence="4">317325-3</strain>
    </source>
</reference>
<dbReference type="InterPro" id="IPR036679">
    <property type="entry name" value="FlgN-like_sf"/>
</dbReference>
<gene>
    <name evidence="4" type="ORF">DSYM_21280</name>
</gene>
<evidence type="ECO:0000313" key="4">
    <source>
        <dbReference type="EMBL" id="BBO21429.1"/>
    </source>
</evidence>
<name>A0A809R1E9_9PROT</name>